<dbReference type="InterPro" id="IPR000340">
    <property type="entry name" value="Dual-sp_phosphatase_cat-dom"/>
</dbReference>
<dbReference type="GO" id="GO:0005737">
    <property type="term" value="C:cytoplasm"/>
    <property type="evidence" value="ECO:0007669"/>
    <property type="project" value="TreeGrafter"/>
</dbReference>
<dbReference type="OrthoDB" id="10252009at2759"/>
<dbReference type="PANTHER" id="PTHR46377:SF1">
    <property type="entry name" value="DUAL SPECIFICITY PROTEIN PHOSPHATASE 19"/>
    <property type="match status" value="1"/>
</dbReference>
<dbReference type="GeneID" id="108677353"/>
<reference evidence="5" key="1">
    <citation type="submission" date="2025-08" db="UniProtKB">
        <authorList>
            <consortium name="RefSeq"/>
        </authorList>
    </citation>
    <scope>IDENTIFICATION</scope>
    <source>
        <tissue evidence="5">Whole organism</tissue>
    </source>
</reference>
<proteinExistence type="predicted"/>
<dbReference type="PROSITE" id="PS50056">
    <property type="entry name" value="TYR_PHOSPHATASE_2"/>
    <property type="match status" value="1"/>
</dbReference>
<dbReference type="SUPFAM" id="SSF52799">
    <property type="entry name" value="(Phosphotyrosine protein) phosphatases II"/>
    <property type="match status" value="1"/>
</dbReference>
<feature type="region of interest" description="Disordered" evidence="1">
    <location>
        <begin position="213"/>
        <end position="239"/>
    </location>
</feature>
<dbReference type="InterPro" id="IPR000387">
    <property type="entry name" value="Tyr_Pase_dom"/>
</dbReference>
<dbReference type="InterPro" id="IPR020422">
    <property type="entry name" value="TYR_PHOSPHATASE_DUAL_dom"/>
</dbReference>
<protein>
    <submittedName>
        <fullName evidence="5">Uncharacterized protein LOC108677353</fullName>
    </submittedName>
</protein>
<dbReference type="SMART" id="SM00195">
    <property type="entry name" value="DSPc"/>
    <property type="match status" value="1"/>
</dbReference>
<evidence type="ECO:0000256" key="1">
    <source>
        <dbReference type="SAM" id="MobiDB-lite"/>
    </source>
</evidence>
<dbReference type="PROSITE" id="PS50054">
    <property type="entry name" value="TYR_PHOSPHATASE_DUAL"/>
    <property type="match status" value="1"/>
</dbReference>
<dbReference type="GO" id="GO:0008579">
    <property type="term" value="F:JUN kinase phosphatase activity"/>
    <property type="evidence" value="ECO:0007669"/>
    <property type="project" value="TreeGrafter"/>
</dbReference>
<dbReference type="CDD" id="cd14498">
    <property type="entry name" value="DSP"/>
    <property type="match status" value="1"/>
</dbReference>
<sequence length="360" mass="39549">MTDEDDQKSSLAELLLAKSRRLRPCQTLVTRTDGSCRLEARDRSGNFTAVTLQELSGSGKQEANITDEKNRGAMIHQGGGQSSMILNSEGNRVGPSLMAKCPGFVVDTKPDLLCCMVLPHLLLAGQDVAHDVTILKKFGVTAVLSLLPHEGSEEGNVWMLTEDGTLVKSDRHCSKESSEQASTSNEALSLLPHDGSEEGNVWMLVEDGNLVKSPRHCSKDSRELASTSNETATVPASLGPKKPGDFSDLRFTRNEDEFSTSSILRVHCGLLDTPESRIHACLLKCIAFIDQVKRRNGVVLVHCNAGVSRAPTVVIAYCMKFLRISYSEALKFVKEKRPYIKPNEGFVEQLKEFEQYLLAL</sequence>
<accession>A0A8B7P531</accession>
<feature type="domain" description="Tyrosine specific protein phosphatases" evidence="3">
    <location>
        <begin position="286"/>
        <end position="338"/>
    </location>
</feature>
<dbReference type="AlphaFoldDB" id="A0A8B7P531"/>
<dbReference type="InterPro" id="IPR029021">
    <property type="entry name" value="Prot-tyrosine_phosphatase-like"/>
</dbReference>
<evidence type="ECO:0000313" key="4">
    <source>
        <dbReference type="Proteomes" id="UP000694843"/>
    </source>
</evidence>
<gene>
    <name evidence="5" type="primary">LOC108677353</name>
</gene>
<dbReference type="Pfam" id="PF00782">
    <property type="entry name" value="DSPc"/>
    <property type="match status" value="1"/>
</dbReference>
<feature type="domain" description="Tyrosine-protein phosphatase" evidence="2">
    <location>
        <begin position="113"/>
        <end position="359"/>
    </location>
</feature>
<evidence type="ECO:0000313" key="5">
    <source>
        <dbReference type="RefSeq" id="XP_018021060.1"/>
    </source>
</evidence>
<name>A0A8B7P531_HYAAZ</name>
<dbReference type="Proteomes" id="UP000694843">
    <property type="component" value="Unplaced"/>
</dbReference>
<evidence type="ECO:0000259" key="2">
    <source>
        <dbReference type="PROSITE" id="PS50054"/>
    </source>
</evidence>
<dbReference type="KEGG" id="hazt:108677353"/>
<organism evidence="4 5">
    <name type="scientific">Hyalella azteca</name>
    <name type="common">Amphipod</name>
    <dbReference type="NCBI Taxonomy" id="294128"/>
    <lineage>
        <taxon>Eukaryota</taxon>
        <taxon>Metazoa</taxon>
        <taxon>Ecdysozoa</taxon>
        <taxon>Arthropoda</taxon>
        <taxon>Crustacea</taxon>
        <taxon>Multicrustacea</taxon>
        <taxon>Malacostraca</taxon>
        <taxon>Eumalacostraca</taxon>
        <taxon>Peracarida</taxon>
        <taxon>Amphipoda</taxon>
        <taxon>Senticaudata</taxon>
        <taxon>Talitrida</taxon>
        <taxon>Talitroidea</taxon>
        <taxon>Hyalellidae</taxon>
        <taxon>Hyalella</taxon>
    </lineage>
</organism>
<dbReference type="OMA" id="EGNVWML"/>
<feature type="compositionally biased region" description="Polar residues" evidence="1">
    <location>
        <begin position="224"/>
        <end position="234"/>
    </location>
</feature>
<dbReference type="RefSeq" id="XP_018021060.1">
    <property type="nucleotide sequence ID" value="XM_018165571.2"/>
</dbReference>
<evidence type="ECO:0000259" key="3">
    <source>
        <dbReference type="PROSITE" id="PS50056"/>
    </source>
</evidence>
<dbReference type="Gene3D" id="3.90.190.10">
    <property type="entry name" value="Protein tyrosine phosphatase superfamily"/>
    <property type="match status" value="1"/>
</dbReference>
<dbReference type="PANTHER" id="PTHR46377">
    <property type="entry name" value="DUAL SPECIFICITY PROTEIN PHOSPHATASE 19"/>
    <property type="match status" value="1"/>
</dbReference>
<keyword evidence="4" id="KW-1185">Reference proteome</keyword>